<dbReference type="RefSeq" id="WP_060717993.1">
    <property type="nucleotide sequence ID" value="NZ_CP055265.1"/>
</dbReference>
<feature type="transmembrane region" description="Helical" evidence="1">
    <location>
        <begin position="14"/>
        <end position="33"/>
    </location>
</feature>
<reference evidence="3 5" key="2">
    <citation type="submission" date="2019-12" db="EMBL/GenBank/DDBJ databases">
        <title>Whole-genome sequencing of Allorhizobium vitis.</title>
        <authorList>
            <person name="Gan H.M."/>
            <person name="Szegedi E."/>
            <person name="Burr T."/>
            <person name="Savka M.A."/>
        </authorList>
    </citation>
    <scope>NUCLEOTIDE SEQUENCE [LARGE SCALE GENOMIC DNA]</scope>
    <source>
        <strain evidence="3 5">CG415</strain>
    </source>
</reference>
<dbReference type="GeneID" id="60681490"/>
<evidence type="ECO:0000313" key="5">
    <source>
        <dbReference type="Proteomes" id="UP000440716"/>
    </source>
</evidence>
<sequence length="130" mass="14809">MTKHIDNTVTDDGFSLLEVLVAFLIVSLALIGLNKTLQVVARSQILIVDHHKAVLVAQRILDDPNVLERTDESHWSKDNDDEPSWQLHRSIVSENRDSGVRILQLDLDVFSGRTHQIIGHYRTFMPEAMK</sequence>
<evidence type="ECO:0000313" key="3">
    <source>
        <dbReference type="EMBL" id="MVA59465.1"/>
    </source>
</evidence>
<name>A0A368NW57_AGRVI</name>
<dbReference type="Proteomes" id="UP000436911">
    <property type="component" value="Unassembled WGS sequence"/>
</dbReference>
<evidence type="ECO:0000256" key="1">
    <source>
        <dbReference type="SAM" id="Phobius"/>
    </source>
</evidence>
<dbReference type="EMBL" id="QUSG01000036">
    <property type="protein sequence ID" value="KAA3519315.1"/>
    <property type="molecule type" value="Genomic_DNA"/>
</dbReference>
<proteinExistence type="predicted"/>
<accession>A0A368NW57</accession>
<dbReference type="AlphaFoldDB" id="A0A368NW57"/>
<dbReference type="Proteomes" id="UP000440716">
    <property type="component" value="Unassembled WGS sequence"/>
</dbReference>
<evidence type="ECO:0008006" key="6">
    <source>
        <dbReference type="Google" id="ProtNLM"/>
    </source>
</evidence>
<evidence type="ECO:0000313" key="4">
    <source>
        <dbReference type="Proteomes" id="UP000436911"/>
    </source>
</evidence>
<gene>
    <name evidence="2" type="ORF">DXT89_26130</name>
    <name evidence="3" type="ORF">GOZ88_25590</name>
</gene>
<keyword evidence="1" id="KW-0812">Transmembrane</keyword>
<dbReference type="OrthoDB" id="7864109at2"/>
<evidence type="ECO:0000313" key="2">
    <source>
        <dbReference type="EMBL" id="KAA3519315.1"/>
    </source>
</evidence>
<keyword evidence="1" id="KW-1133">Transmembrane helix</keyword>
<dbReference type="InterPro" id="IPR012902">
    <property type="entry name" value="N_methyl_site"/>
</dbReference>
<keyword evidence="1" id="KW-0472">Membrane</keyword>
<reference evidence="2 4" key="1">
    <citation type="submission" date="2018-08" db="EMBL/GenBank/DDBJ databases">
        <title>Genome sequencing of Agrobacterium vitis strain ICMP 10754.</title>
        <authorList>
            <person name="Visnovsky S.B."/>
            <person name="Pitman A.R."/>
        </authorList>
    </citation>
    <scope>NUCLEOTIDE SEQUENCE [LARGE SCALE GENOMIC DNA]</scope>
    <source>
        <strain evidence="2 4">ICMP 10754</strain>
    </source>
</reference>
<dbReference type="Pfam" id="PF07963">
    <property type="entry name" value="N_methyl"/>
    <property type="match status" value="1"/>
</dbReference>
<dbReference type="EMBL" id="WPHU01000021">
    <property type="protein sequence ID" value="MVA59465.1"/>
    <property type="molecule type" value="Genomic_DNA"/>
</dbReference>
<protein>
    <recommendedName>
        <fullName evidence="6">Prepilin-type N-terminal cleavage/methylation domain-containing protein</fullName>
    </recommendedName>
</protein>
<organism evidence="2 4">
    <name type="scientific">Agrobacterium vitis</name>
    <name type="common">Rhizobium vitis</name>
    <dbReference type="NCBI Taxonomy" id="373"/>
    <lineage>
        <taxon>Bacteria</taxon>
        <taxon>Pseudomonadati</taxon>
        <taxon>Pseudomonadota</taxon>
        <taxon>Alphaproteobacteria</taxon>
        <taxon>Hyphomicrobiales</taxon>
        <taxon>Rhizobiaceae</taxon>
        <taxon>Rhizobium/Agrobacterium group</taxon>
        <taxon>Agrobacterium</taxon>
    </lineage>
</organism>
<comment type="caution">
    <text evidence="2">The sequence shown here is derived from an EMBL/GenBank/DDBJ whole genome shotgun (WGS) entry which is preliminary data.</text>
</comment>